<sequence>MESVLSKYWMVVMKHLFTLFLVLGLSQTLFAQNFDHKHSVWDQLLKKHVKNGLVSYKGFVSDATTLNGYLEGLTKVTESQYQSFSDKEKMSFLINAYNAFTVKLIIDHYPIDSITDIGSPISKINLARGIPWKKEFFSLLGKFRHLDWIEHEKLRKDFLEPRIHFAIVCASIGCPNLQSEAYIPTNLEKQLQSAKLGFLKNPKKNSYDKTTNTLYLSKIFNWFQTDFTKKTTLIQFVQDGFDDTIKPDAKIIYTDYNWDLNELK</sequence>
<proteinExistence type="predicted"/>
<name>B0STZ9_LEPBP</name>
<dbReference type="PANTHER" id="PTHR46361:SF3">
    <property type="entry name" value="ELECTRON CARRIER_ PROTEIN DISULFIDE OXIDOREDUCTASE"/>
    <property type="match status" value="1"/>
</dbReference>
<evidence type="ECO:0000259" key="1">
    <source>
        <dbReference type="Pfam" id="PF04784"/>
    </source>
</evidence>
<dbReference type="PANTHER" id="PTHR46361">
    <property type="entry name" value="ELECTRON CARRIER/ PROTEIN DISULFIDE OXIDOREDUCTASE"/>
    <property type="match status" value="1"/>
</dbReference>
<dbReference type="Proteomes" id="UP000001847">
    <property type="component" value="Chromosome II"/>
</dbReference>
<keyword evidence="3" id="KW-1185">Reference proteome</keyword>
<evidence type="ECO:0000313" key="3">
    <source>
        <dbReference type="Proteomes" id="UP000001847"/>
    </source>
</evidence>
<feature type="domain" description="DUF547" evidence="1">
    <location>
        <begin position="82"/>
        <end position="199"/>
    </location>
</feature>
<gene>
    <name evidence="2" type="ordered locus">LEPBI_II0148</name>
</gene>
<dbReference type="EMBL" id="CP000787">
    <property type="protein sequence ID" value="ABZ99683.1"/>
    <property type="molecule type" value="Genomic_DNA"/>
</dbReference>
<dbReference type="STRING" id="456481.LEPBI_II0148"/>
<dbReference type="InterPro" id="IPR006869">
    <property type="entry name" value="DUF547"/>
</dbReference>
<organism evidence="2 3">
    <name type="scientific">Leptospira biflexa serovar Patoc (strain Patoc 1 / ATCC 23582 / Paris)</name>
    <dbReference type="NCBI Taxonomy" id="456481"/>
    <lineage>
        <taxon>Bacteria</taxon>
        <taxon>Pseudomonadati</taxon>
        <taxon>Spirochaetota</taxon>
        <taxon>Spirochaetia</taxon>
        <taxon>Leptospirales</taxon>
        <taxon>Leptospiraceae</taxon>
        <taxon>Leptospira</taxon>
    </lineage>
</organism>
<dbReference type="KEGG" id="lbi:LEPBI_II0148"/>
<dbReference type="HOGENOM" id="CLU_054137_1_2_12"/>
<dbReference type="Pfam" id="PF04784">
    <property type="entry name" value="DUF547"/>
    <property type="match status" value="1"/>
</dbReference>
<dbReference type="AlphaFoldDB" id="B0STZ9"/>
<reference evidence="2 3" key="1">
    <citation type="journal article" date="2008" name="PLoS ONE">
        <title>Genome sequence of the saprophyte Leptospira biflexa provides insights into the evolution of Leptospira and the pathogenesis of leptospirosis.</title>
        <authorList>
            <person name="Picardeau M."/>
            <person name="Bulach D.M."/>
            <person name="Bouchier C."/>
            <person name="Zuerner R.L."/>
            <person name="Zidane N."/>
            <person name="Wilson P.J."/>
            <person name="Creno S."/>
            <person name="Kuczek E.S."/>
            <person name="Bommezzadri S."/>
            <person name="Davis J.C."/>
            <person name="McGrath A."/>
            <person name="Johnson M.J."/>
            <person name="Boursaux-Eude C."/>
            <person name="Seemann T."/>
            <person name="Rouy Z."/>
            <person name="Coppel R.L."/>
            <person name="Rood J.I."/>
            <person name="Lajus A."/>
            <person name="Davies J.K."/>
            <person name="Medigue C."/>
            <person name="Adler B."/>
        </authorList>
    </citation>
    <scope>NUCLEOTIDE SEQUENCE [LARGE SCALE GENOMIC DNA]</scope>
    <source>
        <strain evidence="3">Patoc 1 / ATCC 23582 / Paris</strain>
    </source>
</reference>
<accession>B0STZ9</accession>
<evidence type="ECO:0000313" key="2">
    <source>
        <dbReference type="EMBL" id="ABZ99683.1"/>
    </source>
</evidence>
<protein>
    <recommendedName>
        <fullName evidence="1">DUF547 domain-containing protein</fullName>
    </recommendedName>
</protein>